<evidence type="ECO:0000313" key="5">
    <source>
        <dbReference type="Proteomes" id="UP000039021"/>
    </source>
</evidence>
<gene>
    <name evidence="1" type="ORF">ERS007657_01398</name>
    <name evidence="2" type="ORF">ERS007661_03577</name>
    <name evidence="4" type="ORF">ERS007739_05126</name>
    <name evidence="3" type="ORF">ERS007741_00184</name>
</gene>
<evidence type="ECO:0000313" key="6">
    <source>
        <dbReference type="Proteomes" id="UP000039217"/>
    </source>
</evidence>
<dbReference type="Proteomes" id="UP000039021">
    <property type="component" value="Unassembled WGS sequence"/>
</dbReference>
<evidence type="ECO:0000313" key="1">
    <source>
        <dbReference type="EMBL" id="CFR75779.1"/>
    </source>
</evidence>
<dbReference type="Proteomes" id="UP000046680">
    <property type="component" value="Unassembled WGS sequence"/>
</dbReference>
<evidence type="ECO:0000313" key="8">
    <source>
        <dbReference type="Proteomes" id="UP000048600"/>
    </source>
</evidence>
<dbReference type="EMBL" id="CQQC01001646">
    <property type="protein sequence ID" value="CNW13317.1"/>
    <property type="molecule type" value="Genomic_DNA"/>
</dbReference>
<evidence type="ECO:0000313" key="2">
    <source>
        <dbReference type="EMBL" id="CNW13317.1"/>
    </source>
</evidence>
<evidence type="ECO:0000313" key="7">
    <source>
        <dbReference type="Proteomes" id="UP000046680"/>
    </source>
</evidence>
<protein>
    <submittedName>
        <fullName evidence="3">Uncharacterized protein</fullName>
    </submittedName>
</protein>
<dbReference type="EMBL" id="CSBK01003751">
    <property type="protein sequence ID" value="CPB20463.1"/>
    <property type="molecule type" value="Genomic_DNA"/>
</dbReference>
<organism evidence="3 8">
    <name type="scientific">Mycobacterium tuberculosis</name>
    <dbReference type="NCBI Taxonomy" id="1773"/>
    <lineage>
        <taxon>Bacteria</taxon>
        <taxon>Bacillati</taxon>
        <taxon>Actinomycetota</taxon>
        <taxon>Actinomycetes</taxon>
        <taxon>Mycobacteriales</taxon>
        <taxon>Mycobacteriaceae</taxon>
        <taxon>Mycobacterium</taxon>
        <taxon>Mycobacterium tuberculosis complex</taxon>
    </lineage>
</organism>
<name>A0A655I6L3_MYCTX</name>
<accession>A0A655I6L3</accession>
<reference evidence="5 6" key="2">
    <citation type="submission" date="2015-03" db="EMBL/GenBank/DDBJ databases">
        <authorList>
            <consortium name="Pathogen Informatics"/>
        </authorList>
    </citation>
    <scope>NUCLEOTIDE SEQUENCE [LARGE SCALE GENOMIC DNA]</scope>
    <source>
        <strain evidence="1 7">C09601061</strain>
        <strain evidence="2 6">D00501624</strain>
        <strain evidence="5">N09902308</strain>
        <strain evidence="3 8">P00601463</strain>
    </source>
</reference>
<dbReference type="AlphaFoldDB" id="A0A655I6L3"/>
<evidence type="ECO:0000313" key="4">
    <source>
        <dbReference type="EMBL" id="CPB20463.1"/>
    </source>
</evidence>
<dbReference type="EMBL" id="CGCX01000426">
    <property type="protein sequence ID" value="CFR75779.1"/>
    <property type="molecule type" value="Genomic_DNA"/>
</dbReference>
<evidence type="ECO:0000313" key="3">
    <source>
        <dbReference type="EMBL" id="COV56654.1"/>
    </source>
</evidence>
<dbReference type="EMBL" id="CHKL01000009">
    <property type="protein sequence ID" value="COV56654.1"/>
    <property type="molecule type" value="Genomic_DNA"/>
</dbReference>
<sequence length="64" mass="6840">MRSSAIFLVSVVTSTRWSASARVRISPIRSSICPLVGLTTTFGSTRPVGRITCSTNSPPVWLSS</sequence>
<dbReference type="Proteomes" id="UP000039217">
    <property type="component" value="Unassembled WGS sequence"/>
</dbReference>
<reference evidence="4" key="1">
    <citation type="submission" date="2015-03" db="EMBL/GenBank/DDBJ databases">
        <authorList>
            <consortium name="Pathogen Informatics"/>
            <person name="Murphy D."/>
        </authorList>
    </citation>
    <scope>NUCLEOTIDE SEQUENCE</scope>
    <source>
        <strain evidence="4">N09902308</strain>
    </source>
</reference>
<dbReference type="Proteomes" id="UP000048600">
    <property type="component" value="Unassembled WGS sequence"/>
</dbReference>
<proteinExistence type="predicted"/>